<feature type="domain" description="N-acetyltransferase" evidence="1">
    <location>
        <begin position="178"/>
        <end position="329"/>
    </location>
</feature>
<proteinExistence type="predicted"/>
<evidence type="ECO:0000313" key="2">
    <source>
        <dbReference type="EMBL" id="CEA07877.1"/>
    </source>
</evidence>
<accession>A0A078MQZ8</accession>
<organism evidence="2">
    <name type="scientific">Arthrobacter saudimassiliensis</name>
    <dbReference type="NCBI Taxonomy" id="1461584"/>
    <lineage>
        <taxon>Bacteria</taxon>
        <taxon>Bacillati</taxon>
        <taxon>Actinomycetota</taxon>
        <taxon>Actinomycetes</taxon>
        <taxon>Micrococcales</taxon>
        <taxon>Micrococcaceae</taxon>
        <taxon>Arthrobacter</taxon>
    </lineage>
</organism>
<protein>
    <submittedName>
        <fullName evidence="2">Mycothiol acetyltransferase</fullName>
    </submittedName>
</protein>
<dbReference type="InterPro" id="IPR050276">
    <property type="entry name" value="MshD_Acetyltransferase"/>
</dbReference>
<dbReference type="PATRIC" id="fig|1461584.3.peg.1194"/>
<dbReference type="PANTHER" id="PTHR43617">
    <property type="entry name" value="L-AMINO ACID N-ACETYLTRANSFERASE"/>
    <property type="match status" value="1"/>
</dbReference>
<dbReference type="Pfam" id="PF00583">
    <property type="entry name" value="Acetyltransf_1"/>
    <property type="match status" value="2"/>
</dbReference>
<dbReference type="PROSITE" id="PS51186">
    <property type="entry name" value="GNAT"/>
    <property type="match status" value="2"/>
</dbReference>
<dbReference type="GO" id="GO:0016747">
    <property type="term" value="F:acyltransferase activity, transferring groups other than amino-acyl groups"/>
    <property type="evidence" value="ECO:0007669"/>
    <property type="project" value="InterPro"/>
</dbReference>
<dbReference type="CDD" id="cd04301">
    <property type="entry name" value="NAT_SF"/>
    <property type="match status" value="2"/>
</dbReference>
<dbReference type="EMBL" id="LN483070">
    <property type="protein sequence ID" value="CEA07877.1"/>
    <property type="molecule type" value="Genomic_DNA"/>
</dbReference>
<dbReference type="InterPro" id="IPR016181">
    <property type="entry name" value="Acyl_CoA_acyltransferase"/>
</dbReference>
<dbReference type="AlphaFoldDB" id="A0A078MQZ8"/>
<dbReference type="InterPro" id="IPR000182">
    <property type="entry name" value="GNAT_dom"/>
</dbReference>
<name>A0A078MQZ8_9MICC</name>
<reference evidence="2" key="1">
    <citation type="submission" date="2014-07" db="EMBL/GenBank/DDBJ databases">
        <authorList>
            <person name="Urmite Genomes Urmite Genomes"/>
        </authorList>
    </citation>
    <scope>NUCLEOTIDE SEQUENCE</scope>
    <source>
        <strain evidence="2">11W110_air</strain>
    </source>
</reference>
<evidence type="ECO:0000259" key="1">
    <source>
        <dbReference type="PROSITE" id="PS51186"/>
    </source>
</evidence>
<dbReference type="SUPFAM" id="SSF55729">
    <property type="entry name" value="Acyl-CoA N-acyltransferases (Nat)"/>
    <property type="match status" value="2"/>
</dbReference>
<dbReference type="Gene3D" id="3.40.630.30">
    <property type="match status" value="1"/>
</dbReference>
<keyword evidence="2" id="KW-0808">Transferase</keyword>
<sequence length="329" mass="36664">MTAPIDPRRPGPETGLRWRALEPADVPAWHALLQRMAAVDRPPWTDTTADLEHALANSSNDPARDTLAGFDRTGTLRAFGRVALNRGSETADGFGGVDPELRGRGIGREVLRWQLERARQRLHGPGHRRPVLRVYAEEANAGHVGLLAAAGGTVSRYFTEMTRPLDAAPPEAPLPQGMSFATFSNRLSEPIRQAHNEAFRDHWGSEPRDLERWKFTTTHPHFRRDWSFAVIDGEGQVAGYHLASYDPECERIHGHTEGYTELLGVRRGWRGQGLAPAMLAEAMRRYAASQMQKAALAVDTENPSGALALYENLGYRPTHREVVFDFPLR</sequence>
<feature type="domain" description="N-acetyltransferase" evidence="1">
    <location>
        <begin position="16"/>
        <end position="175"/>
    </location>
</feature>
<gene>
    <name evidence="2" type="primary">mshD_2</name>
    <name evidence="2" type="ORF">BN1051_01203</name>
</gene>